<keyword evidence="1" id="KW-0812">Transmembrane</keyword>
<keyword evidence="1" id="KW-1133">Transmembrane helix</keyword>
<dbReference type="InterPro" id="IPR014198">
    <property type="entry name" value="Spore_III_AB"/>
</dbReference>
<protein>
    <submittedName>
        <fullName evidence="2">Stage III sporulation protein AB</fullName>
    </submittedName>
</protein>
<proteinExistence type="predicted"/>
<dbReference type="RefSeq" id="WP_092482624.1">
    <property type="nucleotide sequence ID" value="NZ_FOYM01000008.1"/>
</dbReference>
<dbReference type="EMBL" id="FOYM01000008">
    <property type="protein sequence ID" value="SFR02713.1"/>
    <property type="molecule type" value="Genomic_DNA"/>
</dbReference>
<keyword evidence="1" id="KW-0472">Membrane</keyword>
<accession>A0A1I6DB86</accession>
<organism evidence="2 3">
    <name type="scientific">Desulfoscipio geothermicus DSM 3669</name>
    <dbReference type="NCBI Taxonomy" id="1121426"/>
    <lineage>
        <taxon>Bacteria</taxon>
        <taxon>Bacillati</taxon>
        <taxon>Bacillota</taxon>
        <taxon>Clostridia</taxon>
        <taxon>Eubacteriales</taxon>
        <taxon>Desulfallaceae</taxon>
        <taxon>Desulfoscipio</taxon>
    </lineage>
</organism>
<evidence type="ECO:0000313" key="3">
    <source>
        <dbReference type="Proteomes" id="UP000199584"/>
    </source>
</evidence>
<keyword evidence="3" id="KW-1185">Reference proteome</keyword>
<reference evidence="3" key="1">
    <citation type="submission" date="2016-10" db="EMBL/GenBank/DDBJ databases">
        <authorList>
            <person name="Varghese N."/>
            <person name="Submissions S."/>
        </authorList>
    </citation>
    <scope>NUCLEOTIDE SEQUENCE [LARGE SCALE GENOMIC DNA]</scope>
    <source>
        <strain evidence="3">DSM 3669</strain>
    </source>
</reference>
<dbReference type="Pfam" id="PF09548">
    <property type="entry name" value="Spore_III_AB"/>
    <property type="match status" value="1"/>
</dbReference>
<name>A0A1I6DB86_9FIRM</name>
<dbReference type="OrthoDB" id="1957909at2"/>
<evidence type="ECO:0000256" key="1">
    <source>
        <dbReference type="SAM" id="Phobius"/>
    </source>
</evidence>
<gene>
    <name evidence="2" type="ORF">SAMN05660706_10852</name>
</gene>
<feature type="transmembrane region" description="Helical" evidence="1">
    <location>
        <begin position="155"/>
        <end position="171"/>
    </location>
</feature>
<evidence type="ECO:0000313" key="2">
    <source>
        <dbReference type="EMBL" id="SFR02713.1"/>
    </source>
</evidence>
<dbReference type="NCBIfam" id="TIGR02833">
    <property type="entry name" value="spore_III_AB"/>
    <property type="match status" value="1"/>
</dbReference>
<dbReference type="PIRSF" id="PIRSF021435">
    <property type="entry name" value="SpoIIIAB"/>
    <property type="match status" value="1"/>
</dbReference>
<dbReference type="Proteomes" id="UP000199584">
    <property type="component" value="Unassembled WGS sequence"/>
</dbReference>
<sequence>MLKLIGGLLVISATGLAGWRVAMGYARRPVELRQFMAALQVLETEITYVATPLPDAFSRLAEQVDQPAAAFFRYVAVELQSSRGISAREAWNQALADYSPRSALSRSDVGILRGLGNSIGLSDREDQGKHLRLAEEQLKMALAAAEDQAAKNVKLWNYLGLLGGLLVVLALY</sequence>
<dbReference type="AlphaFoldDB" id="A0A1I6DB86"/>
<dbReference type="STRING" id="39060.SAMN05660706_10852"/>